<feature type="compositionally biased region" description="Basic and acidic residues" evidence="1">
    <location>
        <begin position="155"/>
        <end position="167"/>
    </location>
</feature>
<dbReference type="AlphaFoldDB" id="A0A9X2RI52"/>
<name>A0A9X2RI52_9BACT</name>
<gene>
    <name evidence="2" type="ORF">NM125_14960</name>
</gene>
<dbReference type="Pfam" id="PF02620">
    <property type="entry name" value="YceD"/>
    <property type="match status" value="1"/>
</dbReference>
<keyword evidence="3" id="KW-1185">Reference proteome</keyword>
<sequence>MLKFKIFEIPEEQSEKTLQLSSEELDLGDVTFKGGSLHIDFYRTMQFVRTQFSIDANVELVCDRSLDAFDYEVQQDYEVLFKAEEVEESADENGAVRNYDHASKQIDLEQDVRDTILLNLPTKKLHPRFLDEDGNPKEVLNEQFGDIPEDDEEKIDPRWEKLKELKD</sequence>
<dbReference type="RefSeq" id="WP_255135786.1">
    <property type="nucleotide sequence ID" value="NZ_CP175953.1"/>
</dbReference>
<reference evidence="2" key="1">
    <citation type="submission" date="2022-06" db="EMBL/GenBank/DDBJ databases">
        <title>Gracilimonas sp. CAU 1638 isolated from sea sediment.</title>
        <authorList>
            <person name="Kim W."/>
        </authorList>
    </citation>
    <scope>NUCLEOTIDE SEQUENCE</scope>
    <source>
        <strain evidence="2">CAU 1638</strain>
    </source>
</reference>
<evidence type="ECO:0000313" key="3">
    <source>
        <dbReference type="Proteomes" id="UP001139125"/>
    </source>
</evidence>
<evidence type="ECO:0000256" key="1">
    <source>
        <dbReference type="SAM" id="MobiDB-lite"/>
    </source>
</evidence>
<dbReference type="InterPro" id="IPR003772">
    <property type="entry name" value="YceD"/>
</dbReference>
<feature type="compositionally biased region" description="Basic and acidic residues" evidence="1">
    <location>
        <begin position="129"/>
        <end position="140"/>
    </location>
</feature>
<dbReference type="EMBL" id="JANDBC010000003">
    <property type="protein sequence ID" value="MCP9292888.1"/>
    <property type="molecule type" value="Genomic_DNA"/>
</dbReference>
<protein>
    <submittedName>
        <fullName evidence="2">DUF177 domain-containing protein</fullName>
    </submittedName>
</protein>
<organism evidence="2 3">
    <name type="scientific">Gracilimonas sediminicola</name>
    <dbReference type="NCBI Taxonomy" id="2952158"/>
    <lineage>
        <taxon>Bacteria</taxon>
        <taxon>Pseudomonadati</taxon>
        <taxon>Balneolota</taxon>
        <taxon>Balneolia</taxon>
        <taxon>Balneolales</taxon>
        <taxon>Balneolaceae</taxon>
        <taxon>Gracilimonas</taxon>
    </lineage>
</organism>
<feature type="region of interest" description="Disordered" evidence="1">
    <location>
        <begin position="129"/>
        <end position="167"/>
    </location>
</feature>
<comment type="caution">
    <text evidence="2">The sequence shown here is derived from an EMBL/GenBank/DDBJ whole genome shotgun (WGS) entry which is preliminary data.</text>
</comment>
<evidence type="ECO:0000313" key="2">
    <source>
        <dbReference type="EMBL" id="MCP9292888.1"/>
    </source>
</evidence>
<proteinExistence type="predicted"/>
<dbReference type="Proteomes" id="UP001139125">
    <property type="component" value="Unassembled WGS sequence"/>
</dbReference>
<accession>A0A9X2RI52</accession>